<dbReference type="Proteomes" id="UP000789831">
    <property type="component" value="Unassembled WGS sequence"/>
</dbReference>
<evidence type="ECO:0000313" key="1">
    <source>
        <dbReference type="EMBL" id="CAG8470181.1"/>
    </source>
</evidence>
<dbReference type="EMBL" id="CAJVPL010000234">
    <property type="protein sequence ID" value="CAG8470181.1"/>
    <property type="molecule type" value="Genomic_DNA"/>
</dbReference>
<reference evidence="1" key="1">
    <citation type="submission" date="2021-06" db="EMBL/GenBank/DDBJ databases">
        <authorList>
            <person name="Kallberg Y."/>
            <person name="Tangrot J."/>
            <person name="Rosling A."/>
        </authorList>
    </citation>
    <scope>NUCLEOTIDE SEQUENCE</scope>
    <source>
        <strain evidence="1">MT106</strain>
    </source>
</reference>
<dbReference type="AlphaFoldDB" id="A0A9N8W1H3"/>
<proteinExistence type="predicted"/>
<accession>A0A9N8W1H3</accession>
<keyword evidence="2" id="KW-1185">Reference proteome</keyword>
<organism evidence="1 2">
    <name type="scientific">Ambispora gerdemannii</name>
    <dbReference type="NCBI Taxonomy" id="144530"/>
    <lineage>
        <taxon>Eukaryota</taxon>
        <taxon>Fungi</taxon>
        <taxon>Fungi incertae sedis</taxon>
        <taxon>Mucoromycota</taxon>
        <taxon>Glomeromycotina</taxon>
        <taxon>Glomeromycetes</taxon>
        <taxon>Archaeosporales</taxon>
        <taxon>Ambisporaceae</taxon>
        <taxon>Ambispora</taxon>
    </lineage>
</organism>
<name>A0A9N8W1H3_9GLOM</name>
<gene>
    <name evidence="1" type="ORF">AGERDE_LOCUS2699</name>
</gene>
<protein>
    <submittedName>
        <fullName evidence="1">13407_t:CDS:1</fullName>
    </submittedName>
</protein>
<sequence length="199" mass="22400">MAVFHSRPATTPRLGELLCNEVSRPPLHGDSPLLASDRSQPAAVASFTLNRSTNFVVNDLKSHNTARSRVCELQKLPNDVTRAFTKNFGEKPPYLLLTKWVKVLSSPACVCRGASNFRIPNLIEVKERNDNGNRRQRLDILVRSHPTCLRFRAAKTEFDKHCERSKEYMKLHCCGIPVHTEGLLWRTVSPGCDPGECGY</sequence>
<evidence type="ECO:0000313" key="2">
    <source>
        <dbReference type="Proteomes" id="UP000789831"/>
    </source>
</evidence>
<comment type="caution">
    <text evidence="1">The sequence shown here is derived from an EMBL/GenBank/DDBJ whole genome shotgun (WGS) entry which is preliminary data.</text>
</comment>